<keyword evidence="7 11" id="KW-0156">Chromatin regulator</keyword>
<gene>
    <name evidence="15" type="ORF">TSG867_LOCUS25808</name>
</gene>
<dbReference type="PROSITE" id="PS51569">
    <property type="entry name" value="DOT1"/>
    <property type="match status" value="1"/>
</dbReference>
<dbReference type="EC" id="2.1.1.360" evidence="2 11"/>
<evidence type="ECO:0000256" key="4">
    <source>
        <dbReference type="ARBA" id="ARBA00022603"/>
    </source>
</evidence>
<comment type="catalytic activity">
    <reaction evidence="10 11">
        <text>L-lysyl(79)-[histone H3] + 3 S-adenosyl-L-methionine = N(6),N(6),N(6)-trimethyl-L-lysyl(79)-[histone H3] + 3 S-adenosyl-L-homocysteine + 3 H(+)</text>
        <dbReference type="Rhea" id="RHEA:60328"/>
        <dbReference type="Rhea" id="RHEA-COMP:15549"/>
        <dbReference type="Rhea" id="RHEA-COMP:15552"/>
        <dbReference type="ChEBI" id="CHEBI:15378"/>
        <dbReference type="ChEBI" id="CHEBI:29969"/>
        <dbReference type="ChEBI" id="CHEBI:57856"/>
        <dbReference type="ChEBI" id="CHEBI:59789"/>
        <dbReference type="ChEBI" id="CHEBI:61961"/>
        <dbReference type="EC" id="2.1.1.360"/>
    </reaction>
</comment>
<dbReference type="EMBL" id="CAJOBQ010002590">
    <property type="protein sequence ID" value="CAF4568700.1"/>
    <property type="molecule type" value="Genomic_DNA"/>
</dbReference>
<dbReference type="PANTHER" id="PTHR21451">
    <property type="entry name" value="HISTONE H3 METHYLTRANSFERASE"/>
    <property type="match status" value="1"/>
</dbReference>
<evidence type="ECO:0000256" key="3">
    <source>
        <dbReference type="ARBA" id="ARBA00020987"/>
    </source>
</evidence>
<dbReference type="GO" id="GO:0005634">
    <property type="term" value="C:nucleus"/>
    <property type="evidence" value="ECO:0007669"/>
    <property type="project" value="UniProtKB-SubCell"/>
</dbReference>
<feature type="region of interest" description="Disordered" evidence="13">
    <location>
        <begin position="378"/>
        <end position="425"/>
    </location>
</feature>
<dbReference type="Proteomes" id="UP000663862">
    <property type="component" value="Unassembled WGS sequence"/>
</dbReference>
<evidence type="ECO:0000256" key="10">
    <source>
        <dbReference type="ARBA" id="ARBA00047770"/>
    </source>
</evidence>
<dbReference type="GO" id="GO:0006281">
    <property type="term" value="P:DNA repair"/>
    <property type="evidence" value="ECO:0007669"/>
    <property type="project" value="TreeGrafter"/>
</dbReference>
<dbReference type="AlphaFoldDB" id="A0A821A8H8"/>
<dbReference type="Pfam" id="PF08123">
    <property type="entry name" value="DOT1"/>
    <property type="match status" value="2"/>
</dbReference>
<dbReference type="InterPro" id="IPR029063">
    <property type="entry name" value="SAM-dependent_MTases_sf"/>
</dbReference>
<evidence type="ECO:0000256" key="6">
    <source>
        <dbReference type="ARBA" id="ARBA00022691"/>
    </source>
</evidence>
<evidence type="ECO:0000256" key="7">
    <source>
        <dbReference type="ARBA" id="ARBA00022853"/>
    </source>
</evidence>
<feature type="coiled-coil region" evidence="12">
    <location>
        <begin position="630"/>
        <end position="664"/>
    </location>
</feature>
<evidence type="ECO:0000256" key="11">
    <source>
        <dbReference type="RuleBase" id="RU271113"/>
    </source>
</evidence>
<evidence type="ECO:0000256" key="1">
    <source>
        <dbReference type="ARBA" id="ARBA00004123"/>
    </source>
</evidence>
<evidence type="ECO:0000256" key="12">
    <source>
        <dbReference type="SAM" id="Coils"/>
    </source>
</evidence>
<dbReference type="FunFam" id="3.40.50.150:FF:000033">
    <property type="entry name" value="Histone-lysine N-methyltransferase, H3 lysine-79 specific"/>
    <property type="match status" value="1"/>
</dbReference>
<comment type="function">
    <text evidence="11">Histone methyltransferase that specifically trimethylates histone H3 to form H3K79me3. This methylation is required for telomere silencing and for the pachytene checkpoint during the meiotic cell cycle by allowing the recruitment of RAD9 to double strand breaks. Nucleosomes are preferred as substrate compared to free histone.</text>
</comment>
<feature type="region of interest" description="Disordered" evidence="13">
    <location>
        <begin position="823"/>
        <end position="944"/>
    </location>
</feature>
<evidence type="ECO:0000256" key="5">
    <source>
        <dbReference type="ARBA" id="ARBA00022679"/>
    </source>
</evidence>
<feature type="compositionally biased region" description="Polar residues" evidence="13">
    <location>
        <begin position="473"/>
        <end position="490"/>
    </location>
</feature>
<evidence type="ECO:0000256" key="2">
    <source>
        <dbReference type="ARBA" id="ARBA00012190"/>
    </source>
</evidence>
<dbReference type="InterPro" id="IPR025789">
    <property type="entry name" value="DOT1_dom"/>
</dbReference>
<comment type="caution">
    <text evidence="15">The sequence shown here is derived from an EMBL/GenBank/DDBJ whole genome shotgun (WGS) entry which is preliminary data.</text>
</comment>
<evidence type="ECO:0000256" key="13">
    <source>
        <dbReference type="SAM" id="MobiDB-lite"/>
    </source>
</evidence>
<comment type="subcellular location">
    <subcellularLocation>
        <location evidence="1 11">Nucleus</location>
    </subcellularLocation>
</comment>
<dbReference type="GO" id="GO:0140956">
    <property type="term" value="F:histone H3K79 trimethyltransferase activity"/>
    <property type="evidence" value="ECO:0007669"/>
    <property type="project" value="UniProtKB-EC"/>
</dbReference>
<keyword evidence="6 11" id="KW-0949">S-adenosyl-L-methionine</keyword>
<dbReference type="InterPro" id="IPR030445">
    <property type="entry name" value="H3-K79_meTrfase"/>
</dbReference>
<keyword evidence="8 11" id="KW-0539">Nucleus</keyword>
<evidence type="ECO:0000313" key="16">
    <source>
        <dbReference type="Proteomes" id="UP000663862"/>
    </source>
</evidence>
<dbReference type="Gene3D" id="3.40.50.150">
    <property type="entry name" value="Vaccinia Virus protein VP39"/>
    <property type="match status" value="1"/>
</dbReference>
<dbReference type="GO" id="GO:0032259">
    <property type="term" value="P:methylation"/>
    <property type="evidence" value="ECO:0007669"/>
    <property type="project" value="UniProtKB-KW"/>
</dbReference>
<feature type="compositionally biased region" description="Low complexity" evidence="13">
    <location>
        <begin position="393"/>
        <end position="404"/>
    </location>
</feature>
<evidence type="ECO:0000256" key="9">
    <source>
        <dbReference type="ARBA" id="ARBA00029821"/>
    </source>
</evidence>
<dbReference type="CDD" id="cd02440">
    <property type="entry name" value="AdoMet_MTases"/>
    <property type="match status" value="1"/>
</dbReference>
<dbReference type="Gene3D" id="1.10.260.60">
    <property type="match status" value="1"/>
</dbReference>
<feature type="domain" description="DOT1" evidence="14">
    <location>
        <begin position="21"/>
        <end position="373"/>
    </location>
</feature>
<feature type="compositionally biased region" description="Polar residues" evidence="13">
    <location>
        <begin position="412"/>
        <end position="425"/>
    </location>
</feature>
<proteinExistence type="inferred from homology"/>
<keyword evidence="12" id="KW-0175">Coiled coil</keyword>
<feature type="region of interest" description="Disordered" evidence="13">
    <location>
        <begin position="463"/>
        <end position="490"/>
    </location>
</feature>
<protein>
    <recommendedName>
        <fullName evidence="3 11">Histone-lysine N-methyltransferase, H3 lysine-79 specific</fullName>
        <ecNumber evidence="2 11">2.1.1.360</ecNumber>
    </recommendedName>
    <alternativeName>
        <fullName evidence="9 11">Histone H3-K79 methyltransferase</fullName>
    </alternativeName>
</protein>
<feature type="coiled-coil region" evidence="12">
    <location>
        <begin position="569"/>
        <end position="603"/>
    </location>
</feature>
<dbReference type="PANTHER" id="PTHR21451:SF0">
    <property type="entry name" value="HISTONE-LYSINE N-METHYLTRANSFERASE, H3 LYSINE-79 SPECIFIC"/>
    <property type="match status" value="1"/>
</dbReference>
<feature type="compositionally biased region" description="Low complexity" evidence="13">
    <location>
        <begin position="877"/>
        <end position="896"/>
    </location>
</feature>
<dbReference type="GO" id="GO:0000077">
    <property type="term" value="P:DNA damage checkpoint signaling"/>
    <property type="evidence" value="ECO:0007669"/>
    <property type="project" value="TreeGrafter"/>
</dbReference>
<feature type="compositionally biased region" description="Low complexity" evidence="13">
    <location>
        <begin position="823"/>
        <end position="857"/>
    </location>
</feature>
<name>A0A821A8H8_9BILA</name>
<feature type="compositionally biased region" description="Low complexity" evidence="13">
    <location>
        <begin position="904"/>
        <end position="919"/>
    </location>
</feature>
<organism evidence="15 16">
    <name type="scientific">Rotaria socialis</name>
    <dbReference type="NCBI Taxonomy" id="392032"/>
    <lineage>
        <taxon>Eukaryota</taxon>
        <taxon>Metazoa</taxon>
        <taxon>Spiralia</taxon>
        <taxon>Gnathifera</taxon>
        <taxon>Rotifera</taxon>
        <taxon>Eurotatoria</taxon>
        <taxon>Bdelloidea</taxon>
        <taxon>Philodinida</taxon>
        <taxon>Philodinidae</taxon>
        <taxon>Rotaria</taxon>
    </lineage>
</organism>
<sequence>MSMTTNNVLRELKLHSPAGVEPAVFTWPNIDRQSTKKDGVFVGGDEIVKTIRLVFEDYPELYQQNLGLSTCDIHSYTNMKELCDKFNKIMDTHIKLNRGTESFSARLERRASSKLFRHILAQVYSRAVTDPDKLRAYEPFSPSVYGETSPDLIDSILKSINLTEDQTFIDLGSGVGNVVLHVAALANCKHVYGIEYEEVPATYALAMADEFRSWMRWYGKQYSEFQLEQGDFLIHPKMDERIREADVIFVNNYVFGARVNHELKVKFMNMKGNLLFAFRPRAHVLEQKLRAIKLIFIMFFYFRLDGAKIVSSREFCPETFRLNDRTKNDLGAVMYVSKPEEFFGKVSWSDKSVQYYLHVIDHSKLALYYEKIQQVHSKGTRTNHSKSNDDDNTLSPSSNNSSSNGKNHRQMKSISNQPSQKVDENNSFQHDLKNINRKRKLNTTTPNVNGKKIYIKVLPDKNQSDYESDLSNDESTNSKRVGTSSKDYHSTLNELHPTSETYDQLNKNERFNYREMTKLPNENLNICQFRDCLLEQEDNRFLNSINSYLDSFRQRLFSYFAYMKSNVYREHLKSQLDNEMELNKMLKTKVNSLENSIKVLLEDTISLLKLRTNELGIEELERPVQLITYANDISSKHKELRSKVATLEKEIAEYNYENEKLNLILQSTNGSHLSTVTHAVNDNTYSTLLATMSRQTQQQENIKQSYSPISPIPSTDRDTAFVSTEFPSYSHQIPTSSFDVVKTERKSGFTIPKKVRKTSNLNSDGSSIISPMKTIKTSDKHNVLQDVSRRTLPSLSLNVSASINNLLSSKQLEPVQVHSVVSSGGQQAKQQQPSVIQSVSVKPLLNSSPSSSNTKSSNEMNRTMAIQSPRKKRDFYGKSSGPSTTPPSSSNSSPTNKSHRHSSTTESSSPSKNRPSSTPACTATVRASTIPDRPVSNPPLKTSS</sequence>
<keyword evidence="5 11" id="KW-0808">Transferase</keyword>
<accession>A0A821A8H8</accession>
<reference evidence="15" key="1">
    <citation type="submission" date="2021-02" db="EMBL/GenBank/DDBJ databases">
        <authorList>
            <person name="Nowell W R."/>
        </authorList>
    </citation>
    <scope>NUCLEOTIDE SEQUENCE</scope>
</reference>
<evidence type="ECO:0000313" key="15">
    <source>
        <dbReference type="EMBL" id="CAF4568700.1"/>
    </source>
</evidence>
<evidence type="ECO:0000256" key="8">
    <source>
        <dbReference type="ARBA" id="ARBA00023242"/>
    </source>
</evidence>
<dbReference type="SUPFAM" id="SSF53335">
    <property type="entry name" value="S-adenosyl-L-methionine-dependent methyltransferases"/>
    <property type="match status" value="1"/>
</dbReference>
<keyword evidence="4 11" id="KW-0489">Methyltransferase</keyword>
<comment type="miscellaneous">
    <text evidence="11">In contrast to other lysine histone methyltransferases, it does not contain a SET domain, suggesting the existence of another mechanism for methylation of lysine residues of histones.</text>
</comment>
<comment type="similarity">
    <text evidence="11">Belongs to the class I-like SAM-binding methyltransferase superfamily. DOT1 family.</text>
</comment>
<evidence type="ECO:0000259" key="14">
    <source>
        <dbReference type="PROSITE" id="PS51569"/>
    </source>
</evidence>